<dbReference type="AlphaFoldDB" id="A0A7X1FQB3"/>
<sequence>MSLHSLIEPAGTLLTGWKLVPGDKRKSADIRNKDEPSAVPDEGDRPSPPHHHDNIRQAAR</sequence>
<comment type="caution">
    <text evidence="2">The sequence shown here is derived from an EMBL/GenBank/DDBJ whole genome shotgun (WGS) entry which is preliminary data.</text>
</comment>
<feature type="region of interest" description="Disordered" evidence="1">
    <location>
        <begin position="21"/>
        <end position="60"/>
    </location>
</feature>
<gene>
    <name evidence="2" type="ORF">H7F51_05745</name>
</gene>
<dbReference type="Proteomes" id="UP000566813">
    <property type="component" value="Unassembled WGS sequence"/>
</dbReference>
<reference evidence="2 3" key="1">
    <citation type="submission" date="2020-08" db="EMBL/GenBank/DDBJ databases">
        <title>The genome sequence of type strain Novosphingobium flavum NBRC 111647.</title>
        <authorList>
            <person name="Liu Y."/>
        </authorList>
    </citation>
    <scope>NUCLEOTIDE SEQUENCE [LARGE SCALE GENOMIC DNA]</scope>
    <source>
        <strain evidence="2 3">NBRC 111647</strain>
    </source>
</reference>
<keyword evidence="3" id="KW-1185">Reference proteome</keyword>
<evidence type="ECO:0000313" key="2">
    <source>
        <dbReference type="EMBL" id="MBC2665011.1"/>
    </source>
</evidence>
<evidence type="ECO:0000256" key="1">
    <source>
        <dbReference type="SAM" id="MobiDB-lite"/>
    </source>
</evidence>
<dbReference type="RefSeq" id="WP_185663252.1">
    <property type="nucleotide sequence ID" value="NZ_JACLAW010000003.1"/>
</dbReference>
<name>A0A7X1FQB3_9SPHN</name>
<evidence type="ECO:0000313" key="3">
    <source>
        <dbReference type="Proteomes" id="UP000566813"/>
    </source>
</evidence>
<organism evidence="2 3">
    <name type="scientific">Novosphingobium flavum</name>
    <dbReference type="NCBI Taxonomy" id="1778672"/>
    <lineage>
        <taxon>Bacteria</taxon>
        <taxon>Pseudomonadati</taxon>
        <taxon>Pseudomonadota</taxon>
        <taxon>Alphaproteobacteria</taxon>
        <taxon>Sphingomonadales</taxon>
        <taxon>Sphingomonadaceae</taxon>
        <taxon>Novosphingobium</taxon>
    </lineage>
</organism>
<protein>
    <submittedName>
        <fullName evidence="2">Uncharacterized protein</fullName>
    </submittedName>
</protein>
<dbReference type="EMBL" id="JACLAW010000003">
    <property type="protein sequence ID" value="MBC2665011.1"/>
    <property type="molecule type" value="Genomic_DNA"/>
</dbReference>
<accession>A0A7X1FQB3</accession>
<proteinExistence type="predicted"/>